<evidence type="ECO:0000313" key="3">
    <source>
        <dbReference type="Proteomes" id="UP001279553"/>
    </source>
</evidence>
<dbReference type="Proteomes" id="UP001279553">
    <property type="component" value="Unassembled WGS sequence"/>
</dbReference>
<comment type="caution">
    <text evidence="2">The sequence shown here is derived from an EMBL/GenBank/DDBJ whole genome shotgun (WGS) entry which is preliminary data.</text>
</comment>
<proteinExistence type="predicted"/>
<dbReference type="AlphaFoldDB" id="A0AAW9DL67"/>
<dbReference type="InterPro" id="IPR021341">
    <property type="entry name" value="DUF2958"/>
</dbReference>
<name>A0AAW9DL67_ACIAO</name>
<protein>
    <submittedName>
        <fullName evidence="2">DUF2958 domain-containing protein</fullName>
    </submittedName>
</protein>
<evidence type="ECO:0000256" key="1">
    <source>
        <dbReference type="SAM" id="MobiDB-lite"/>
    </source>
</evidence>
<dbReference type="RefSeq" id="WP_319612739.1">
    <property type="nucleotide sequence ID" value="NZ_JAWXYB010000018.1"/>
</dbReference>
<accession>A0AAW9DL67</accession>
<sequence length="49" mass="5277">MLNPDEQRATILANGQSDATNPAFDPHPVVKLFDPLGGGAWLNSKKMRG</sequence>
<feature type="region of interest" description="Disordered" evidence="1">
    <location>
        <begin position="1"/>
        <end position="23"/>
    </location>
</feature>
<dbReference type="EMBL" id="JAWXYB010000018">
    <property type="protein sequence ID" value="MDX5929725.1"/>
    <property type="molecule type" value="Genomic_DNA"/>
</dbReference>
<organism evidence="2 3">
    <name type="scientific">Acidiphilium acidophilum</name>
    <name type="common">Thiobacillus acidophilus</name>
    <dbReference type="NCBI Taxonomy" id="76588"/>
    <lineage>
        <taxon>Bacteria</taxon>
        <taxon>Pseudomonadati</taxon>
        <taxon>Pseudomonadota</taxon>
        <taxon>Alphaproteobacteria</taxon>
        <taxon>Acetobacterales</taxon>
        <taxon>Acidocellaceae</taxon>
        <taxon>Acidiphilium</taxon>
    </lineage>
</organism>
<evidence type="ECO:0000313" key="2">
    <source>
        <dbReference type="EMBL" id="MDX5929725.1"/>
    </source>
</evidence>
<reference evidence="2 3" key="1">
    <citation type="submission" date="2023-11" db="EMBL/GenBank/DDBJ databases">
        <title>MicrobeMod: A computational toolkit for identifying prokaryotic methylation and restriction-modification with nanopore sequencing.</title>
        <authorList>
            <person name="Crits-Christoph A."/>
            <person name="Kang S.C."/>
            <person name="Lee H."/>
            <person name="Ostrov N."/>
        </authorList>
    </citation>
    <scope>NUCLEOTIDE SEQUENCE [LARGE SCALE GENOMIC DNA]</scope>
    <source>
        <strain evidence="2 3">DSMZ 700</strain>
    </source>
</reference>
<dbReference type="Pfam" id="PF11171">
    <property type="entry name" value="DUF2958"/>
    <property type="match status" value="1"/>
</dbReference>
<keyword evidence="3" id="KW-1185">Reference proteome</keyword>
<gene>
    <name evidence="2" type="ORF">SIL87_02955</name>
</gene>